<evidence type="ECO:0000313" key="4">
    <source>
        <dbReference type="Proteomes" id="UP000615326"/>
    </source>
</evidence>
<feature type="region of interest" description="Disordered" evidence="1">
    <location>
        <begin position="213"/>
        <end position="232"/>
    </location>
</feature>
<organism evidence="3 4">
    <name type="scientific">Acetobacter fallax</name>
    <dbReference type="NCBI Taxonomy" id="1737473"/>
    <lineage>
        <taxon>Bacteria</taxon>
        <taxon>Pseudomonadati</taxon>
        <taxon>Pseudomonadota</taxon>
        <taxon>Alphaproteobacteria</taxon>
        <taxon>Acetobacterales</taxon>
        <taxon>Acetobacteraceae</taxon>
        <taxon>Acetobacter</taxon>
    </lineage>
</organism>
<sequence>MQEQQQSAGHRFHGPAILIRQPATCSVLSPAQGRMWCPDHDRVRPVTTILVRFAVALALGTVVSPLFGAETAPVREYQYPGCTAADLSLSFDDENGAFNGMSQSGTLLVLRNISASPCTVQTLPHLHFEDSSGHFVPAERRPSPGMHPGPVMLPVAIAPEPELTTRLHWVASDAYDAGNCVTPDLLVLDIPPGDLHQHFARQMCAPANSTQVFDQAPLRSDPALPKMAEQKP</sequence>
<comment type="caution">
    <text evidence="3">The sequence shown here is derived from an EMBL/GenBank/DDBJ whole genome shotgun (WGS) entry which is preliminary data.</text>
</comment>
<feature type="domain" description="DUF4232" evidence="2">
    <location>
        <begin position="82"/>
        <end position="201"/>
    </location>
</feature>
<evidence type="ECO:0000259" key="2">
    <source>
        <dbReference type="Pfam" id="PF14016"/>
    </source>
</evidence>
<name>A0ABX0K5Y5_9PROT</name>
<evidence type="ECO:0000256" key="1">
    <source>
        <dbReference type="SAM" id="MobiDB-lite"/>
    </source>
</evidence>
<dbReference type="Pfam" id="PF14016">
    <property type="entry name" value="DUF4232"/>
    <property type="match status" value="1"/>
</dbReference>
<dbReference type="InterPro" id="IPR025326">
    <property type="entry name" value="DUF4232"/>
</dbReference>
<evidence type="ECO:0000313" key="3">
    <source>
        <dbReference type="EMBL" id="NHO31807.1"/>
    </source>
</evidence>
<protein>
    <submittedName>
        <fullName evidence="3">DUF4232 domain-containing protein</fullName>
    </submittedName>
</protein>
<accession>A0ABX0K5Y5</accession>
<dbReference type="EMBL" id="WOSW01000005">
    <property type="protein sequence ID" value="NHO31807.1"/>
    <property type="molecule type" value="Genomic_DNA"/>
</dbReference>
<reference evidence="3 4" key="1">
    <citation type="journal article" date="2020" name="Int. J. Syst. Evol. Microbiol.">
        <title>Novel acetic acid bacteria from cider fermentations: Acetobacter conturbans sp. nov. and Acetobacter fallax sp. nov.</title>
        <authorList>
            <person name="Sombolestani A.S."/>
            <person name="Cleenwerck I."/>
            <person name="Cnockaert M."/>
            <person name="Borremans W."/>
            <person name="Wieme A.D."/>
            <person name="De Vuyst L."/>
            <person name="Vandamme P."/>
        </authorList>
    </citation>
    <scope>NUCLEOTIDE SEQUENCE [LARGE SCALE GENOMIC DNA]</scope>
    <source>
        <strain evidence="3 4">LMG 1637</strain>
    </source>
</reference>
<gene>
    <name evidence="3" type="ORF">GOB84_04370</name>
</gene>
<proteinExistence type="predicted"/>
<keyword evidence="4" id="KW-1185">Reference proteome</keyword>
<dbReference type="Proteomes" id="UP000615326">
    <property type="component" value="Unassembled WGS sequence"/>
</dbReference>